<dbReference type="AlphaFoldDB" id="A0A9P7FT51"/>
<reference evidence="2" key="1">
    <citation type="submission" date="2020-07" db="EMBL/GenBank/DDBJ databases">
        <authorList>
            <person name="Nieuwenhuis M."/>
            <person name="Van De Peppel L.J.J."/>
        </authorList>
    </citation>
    <scope>NUCLEOTIDE SEQUENCE</scope>
    <source>
        <strain evidence="2">AP01</strain>
        <tissue evidence="2">Mycelium</tissue>
    </source>
</reference>
<gene>
    <name evidence="2" type="ORF">DXG03_004706</name>
</gene>
<protein>
    <recommendedName>
        <fullName evidence="4">Reverse transcriptase/retrotransposon-derived protein RNase H-like domain-containing protein</fullName>
    </recommendedName>
</protein>
<dbReference type="InterPro" id="IPR043128">
    <property type="entry name" value="Rev_trsase/Diguanyl_cyclase"/>
</dbReference>
<organism evidence="2 3">
    <name type="scientific">Asterophora parasitica</name>
    <dbReference type="NCBI Taxonomy" id="117018"/>
    <lineage>
        <taxon>Eukaryota</taxon>
        <taxon>Fungi</taxon>
        <taxon>Dikarya</taxon>
        <taxon>Basidiomycota</taxon>
        <taxon>Agaricomycotina</taxon>
        <taxon>Agaricomycetes</taxon>
        <taxon>Agaricomycetidae</taxon>
        <taxon>Agaricales</taxon>
        <taxon>Tricholomatineae</taxon>
        <taxon>Lyophyllaceae</taxon>
        <taxon>Asterophora</taxon>
    </lineage>
</organism>
<feature type="transmembrane region" description="Helical" evidence="1">
    <location>
        <begin position="251"/>
        <end position="272"/>
    </location>
</feature>
<dbReference type="InterPro" id="IPR051320">
    <property type="entry name" value="Viral_Replic_Matur_Polypro"/>
</dbReference>
<keyword evidence="3" id="KW-1185">Reference proteome</keyword>
<keyword evidence="1" id="KW-0472">Membrane</keyword>
<evidence type="ECO:0008006" key="4">
    <source>
        <dbReference type="Google" id="ProtNLM"/>
    </source>
</evidence>
<sequence length="280" mass="32164">MLPMGWANSVPVFYDNITYILQDEILHNMLFYIDDTAIKGPRTWYLDANGNPKVHPVNPSIRWAIYEFFQVVNWVLQCIKYSGGTFSGKKLVLCMETFTVLGHLCMPSGQIPSESKLAVLENWGPCQMILELRMFLRTIGVLWIFIKNFAHCAHYLIKFTYKDTVFEFGPEQHASQLDIIAALCHAQPLVPINYNSDDLVILAVDTSYIAIGFFLCQADLADCQKRRYNWFGSIMLNDQEFHFSQLKLEFYGLYHVLGALCLYVIGIQNLVVKVNACYIK</sequence>
<dbReference type="InterPro" id="IPR043502">
    <property type="entry name" value="DNA/RNA_pol_sf"/>
</dbReference>
<dbReference type="PANTHER" id="PTHR33064:SF37">
    <property type="entry name" value="RIBONUCLEASE H"/>
    <property type="match status" value="1"/>
</dbReference>
<dbReference type="SUPFAM" id="SSF56672">
    <property type="entry name" value="DNA/RNA polymerases"/>
    <property type="match status" value="1"/>
</dbReference>
<dbReference type="Gene3D" id="3.30.70.270">
    <property type="match status" value="1"/>
</dbReference>
<evidence type="ECO:0000313" key="2">
    <source>
        <dbReference type="EMBL" id="KAG5636591.1"/>
    </source>
</evidence>
<dbReference type="EMBL" id="JABCKV010002882">
    <property type="protein sequence ID" value="KAG5636591.1"/>
    <property type="molecule type" value="Genomic_DNA"/>
</dbReference>
<dbReference type="Proteomes" id="UP000775547">
    <property type="component" value="Unassembled WGS sequence"/>
</dbReference>
<name>A0A9P7FT51_9AGAR</name>
<reference evidence="2" key="2">
    <citation type="submission" date="2021-10" db="EMBL/GenBank/DDBJ databases">
        <title>Phylogenomics reveals ancestral predisposition of the termite-cultivated fungus Termitomyces towards a domesticated lifestyle.</title>
        <authorList>
            <person name="Auxier B."/>
            <person name="Grum-Grzhimaylo A."/>
            <person name="Cardenas M.E."/>
            <person name="Lodge J.D."/>
            <person name="Laessoe T."/>
            <person name="Pedersen O."/>
            <person name="Smith M.E."/>
            <person name="Kuyper T.W."/>
            <person name="Franco-Molano E.A."/>
            <person name="Baroni T.J."/>
            <person name="Aanen D.K."/>
        </authorList>
    </citation>
    <scope>NUCLEOTIDE SEQUENCE</scope>
    <source>
        <strain evidence="2">AP01</strain>
        <tissue evidence="2">Mycelium</tissue>
    </source>
</reference>
<dbReference type="PANTHER" id="PTHR33064">
    <property type="entry name" value="POL PROTEIN"/>
    <property type="match status" value="1"/>
</dbReference>
<feature type="non-terminal residue" evidence="2">
    <location>
        <position position="280"/>
    </location>
</feature>
<evidence type="ECO:0000313" key="3">
    <source>
        <dbReference type="Proteomes" id="UP000775547"/>
    </source>
</evidence>
<proteinExistence type="predicted"/>
<keyword evidence="1" id="KW-0812">Transmembrane</keyword>
<dbReference type="OrthoDB" id="3186349at2759"/>
<keyword evidence="1" id="KW-1133">Transmembrane helix</keyword>
<accession>A0A9P7FT51</accession>
<evidence type="ECO:0000256" key="1">
    <source>
        <dbReference type="SAM" id="Phobius"/>
    </source>
</evidence>
<comment type="caution">
    <text evidence="2">The sequence shown here is derived from an EMBL/GenBank/DDBJ whole genome shotgun (WGS) entry which is preliminary data.</text>
</comment>